<evidence type="ECO:0000256" key="7">
    <source>
        <dbReference type="ARBA" id="ARBA00023136"/>
    </source>
</evidence>
<keyword evidence="4 8" id="KW-0808">Transferase</keyword>
<gene>
    <name evidence="9" type="ORF">GSLYS_00004281001</name>
</gene>
<dbReference type="GO" id="GO:0016020">
    <property type="term" value="C:membrane"/>
    <property type="evidence" value="ECO:0007669"/>
    <property type="project" value="UniProtKB-SubCell"/>
</dbReference>
<feature type="non-terminal residue" evidence="9">
    <location>
        <position position="1"/>
    </location>
</feature>
<feature type="non-terminal residue" evidence="9">
    <location>
        <position position="262"/>
    </location>
</feature>
<dbReference type="AlphaFoldDB" id="A0AAV2HDE8"/>
<evidence type="ECO:0000256" key="8">
    <source>
        <dbReference type="RuleBase" id="RU366017"/>
    </source>
</evidence>
<evidence type="ECO:0000256" key="3">
    <source>
        <dbReference type="ARBA" id="ARBA00022676"/>
    </source>
</evidence>
<dbReference type="GO" id="GO:0016757">
    <property type="term" value="F:glycosyltransferase activity"/>
    <property type="evidence" value="ECO:0007669"/>
    <property type="project" value="UniProtKB-UniRule"/>
</dbReference>
<evidence type="ECO:0000256" key="2">
    <source>
        <dbReference type="ARBA" id="ARBA00007647"/>
    </source>
</evidence>
<dbReference type="PANTHER" id="PTHR21461">
    <property type="entry name" value="GLYCOSYLTRANSFERASE FAMILY 92 PROTEIN"/>
    <property type="match status" value="1"/>
</dbReference>
<dbReference type="GO" id="GO:0005737">
    <property type="term" value="C:cytoplasm"/>
    <property type="evidence" value="ECO:0007669"/>
    <property type="project" value="TreeGrafter"/>
</dbReference>
<keyword evidence="10" id="KW-1185">Reference proteome</keyword>
<name>A0AAV2HDE8_LYMST</name>
<evidence type="ECO:0000256" key="6">
    <source>
        <dbReference type="ARBA" id="ARBA00022989"/>
    </source>
</evidence>
<dbReference type="Pfam" id="PF01697">
    <property type="entry name" value="Glyco_transf_92"/>
    <property type="match status" value="1"/>
</dbReference>
<dbReference type="EC" id="2.4.1.-" evidence="8"/>
<evidence type="ECO:0000256" key="5">
    <source>
        <dbReference type="ARBA" id="ARBA00022692"/>
    </source>
</evidence>
<keyword evidence="3 8" id="KW-0328">Glycosyltransferase</keyword>
<dbReference type="PANTHER" id="PTHR21461:SF69">
    <property type="entry name" value="GLYCOSYLTRANSFERASE FAMILY 92 PROTEIN"/>
    <property type="match status" value="1"/>
</dbReference>
<keyword evidence="7" id="KW-0472">Membrane</keyword>
<proteinExistence type="inferred from homology"/>
<keyword evidence="6" id="KW-1133">Transmembrane helix</keyword>
<evidence type="ECO:0000313" key="10">
    <source>
        <dbReference type="Proteomes" id="UP001497497"/>
    </source>
</evidence>
<comment type="similarity">
    <text evidence="2 8">Belongs to the glycosyltransferase 92 family.</text>
</comment>
<protein>
    <recommendedName>
        <fullName evidence="8">Glycosyltransferase family 92 protein</fullName>
        <ecNumber evidence="8">2.4.1.-</ecNumber>
    </recommendedName>
</protein>
<organism evidence="9 10">
    <name type="scientific">Lymnaea stagnalis</name>
    <name type="common">Great pond snail</name>
    <name type="synonym">Helix stagnalis</name>
    <dbReference type="NCBI Taxonomy" id="6523"/>
    <lineage>
        <taxon>Eukaryota</taxon>
        <taxon>Metazoa</taxon>
        <taxon>Spiralia</taxon>
        <taxon>Lophotrochozoa</taxon>
        <taxon>Mollusca</taxon>
        <taxon>Gastropoda</taxon>
        <taxon>Heterobranchia</taxon>
        <taxon>Euthyneura</taxon>
        <taxon>Panpulmonata</taxon>
        <taxon>Hygrophila</taxon>
        <taxon>Lymnaeoidea</taxon>
        <taxon>Lymnaeidae</taxon>
        <taxon>Lymnaea</taxon>
    </lineage>
</organism>
<dbReference type="EMBL" id="CAXITT010000063">
    <property type="protein sequence ID" value="CAL1530148.1"/>
    <property type="molecule type" value="Genomic_DNA"/>
</dbReference>
<comment type="subcellular location">
    <subcellularLocation>
        <location evidence="1">Membrane</location>
        <topology evidence="1">Single-pass membrane protein</topology>
    </subcellularLocation>
</comment>
<sequence>TQYFTKVRDVEHYMYSAFVNMDSTTQDTHVTNVTNGISVTNYTLNVVITSLDASNDTYECCVMFKDIRDPVVTPARLYFSYTGRKNVYLARQYSCSVPVKSSQSLPQKITLTTSKSCPSHPDDYVTIVYPTRYQGRIALCGKVVYGGGRDPEEIIEWFEMQRTLGVDKVLIYDLGNPDNLTRVFRYYQNLGFLDVQPYELPGKPKNRTFSKPLEHWDQYDEDQTMAVLDCRQRMGGYDYIISHDLDEMIIPRKYVTLQTLFE</sequence>
<keyword evidence="5" id="KW-0812">Transmembrane</keyword>
<evidence type="ECO:0000256" key="4">
    <source>
        <dbReference type="ARBA" id="ARBA00022679"/>
    </source>
</evidence>
<dbReference type="InterPro" id="IPR008166">
    <property type="entry name" value="Glyco_transf_92"/>
</dbReference>
<accession>A0AAV2HDE8</accession>
<comment type="caution">
    <text evidence="9">The sequence shown here is derived from an EMBL/GenBank/DDBJ whole genome shotgun (WGS) entry which is preliminary data.</text>
</comment>
<evidence type="ECO:0000256" key="1">
    <source>
        <dbReference type="ARBA" id="ARBA00004167"/>
    </source>
</evidence>
<evidence type="ECO:0000313" key="9">
    <source>
        <dbReference type="EMBL" id="CAL1530148.1"/>
    </source>
</evidence>
<dbReference type="Proteomes" id="UP001497497">
    <property type="component" value="Unassembled WGS sequence"/>
</dbReference>
<reference evidence="9 10" key="1">
    <citation type="submission" date="2024-04" db="EMBL/GenBank/DDBJ databases">
        <authorList>
            <consortium name="Genoscope - CEA"/>
            <person name="William W."/>
        </authorList>
    </citation>
    <scope>NUCLEOTIDE SEQUENCE [LARGE SCALE GENOMIC DNA]</scope>
</reference>